<feature type="region of interest" description="Disordered" evidence="1">
    <location>
        <begin position="80"/>
        <end position="99"/>
    </location>
</feature>
<name>A0A0C9ZMW3_9AGAM</name>
<dbReference type="AlphaFoldDB" id="A0A0C9ZMW3"/>
<evidence type="ECO:0000313" key="2">
    <source>
        <dbReference type="EMBL" id="KIK21143.1"/>
    </source>
</evidence>
<protein>
    <submittedName>
        <fullName evidence="2">Uncharacterized protein</fullName>
    </submittedName>
</protein>
<sequence>MPRRPAAYSTQFRLTDTWWEICILCWERDPLFRPTMEEIKERVKAAVLQASPTFSGQTSIVGKFKGRAYGVPRAEDKGDFRSVYPEEQGQQGSTSSEVPALRMSLTDRLIAMRAALKTFQRR</sequence>
<organism evidence="2 3">
    <name type="scientific">Pisolithus microcarpus 441</name>
    <dbReference type="NCBI Taxonomy" id="765257"/>
    <lineage>
        <taxon>Eukaryota</taxon>
        <taxon>Fungi</taxon>
        <taxon>Dikarya</taxon>
        <taxon>Basidiomycota</taxon>
        <taxon>Agaricomycotina</taxon>
        <taxon>Agaricomycetes</taxon>
        <taxon>Agaricomycetidae</taxon>
        <taxon>Boletales</taxon>
        <taxon>Sclerodermatineae</taxon>
        <taxon>Pisolithaceae</taxon>
        <taxon>Pisolithus</taxon>
    </lineage>
</organism>
<keyword evidence="3" id="KW-1185">Reference proteome</keyword>
<dbReference type="OrthoDB" id="4062651at2759"/>
<proteinExistence type="predicted"/>
<feature type="compositionally biased region" description="Polar residues" evidence="1">
    <location>
        <begin position="88"/>
        <end position="97"/>
    </location>
</feature>
<gene>
    <name evidence="2" type="ORF">PISMIDRAFT_566675</name>
</gene>
<evidence type="ECO:0000256" key="1">
    <source>
        <dbReference type="SAM" id="MobiDB-lite"/>
    </source>
</evidence>
<dbReference type="EMBL" id="KN833755">
    <property type="protein sequence ID" value="KIK21143.1"/>
    <property type="molecule type" value="Genomic_DNA"/>
</dbReference>
<reference evidence="2 3" key="1">
    <citation type="submission" date="2014-04" db="EMBL/GenBank/DDBJ databases">
        <authorList>
            <consortium name="DOE Joint Genome Institute"/>
            <person name="Kuo A."/>
            <person name="Kohler A."/>
            <person name="Costa M.D."/>
            <person name="Nagy L.G."/>
            <person name="Floudas D."/>
            <person name="Copeland A."/>
            <person name="Barry K.W."/>
            <person name="Cichocki N."/>
            <person name="Veneault-Fourrey C."/>
            <person name="LaButti K."/>
            <person name="Lindquist E.A."/>
            <person name="Lipzen A."/>
            <person name="Lundell T."/>
            <person name="Morin E."/>
            <person name="Murat C."/>
            <person name="Sun H."/>
            <person name="Tunlid A."/>
            <person name="Henrissat B."/>
            <person name="Grigoriev I.V."/>
            <person name="Hibbett D.S."/>
            <person name="Martin F."/>
            <person name="Nordberg H.P."/>
            <person name="Cantor M.N."/>
            <person name="Hua S.X."/>
        </authorList>
    </citation>
    <scope>NUCLEOTIDE SEQUENCE [LARGE SCALE GENOMIC DNA]</scope>
    <source>
        <strain evidence="2 3">441</strain>
    </source>
</reference>
<evidence type="ECO:0000313" key="3">
    <source>
        <dbReference type="Proteomes" id="UP000054018"/>
    </source>
</evidence>
<accession>A0A0C9ZMW3</accession>
<dbReference type="Proteomes" id="UP000054018">
    <property type="component" value="Unassembled WGS sequence"/>
</dbReference>
<reference evidence="3" key="2">
    <citation type="submission" date="2015-01" db="EMBL/GenBank/DDBJ databases">
        <title>Evolutionary Origins and Diversification of the Mycorrhizal Mutualists.</title>
        <authorList>
            <consortium name="DOE Joint Genome Institute"/>
            <consortium name="Mycorrhizal Genomics Consortium"/>
            <person name="Kohler A."/>
            <person name="Kuo A."/>
            <person name="Nagy L.G."/>
            <person name="Floudas D."/>
            <person name="Copeland A."/>
            <person name="Barry K.W."/>
            <person name="Cichocki N."/>
            <person name="Veneault-Fourrey C."/>
            <person name="LaButti K."/>
            <person name="Lindquist E.A."/>
            <person name="Lipzen A."/>
            <person name="Lundell T."/>
            <person name="Morin E."/>
            <person name="Murat C."/>
            <person name="Riley R."/>
            <person name="Ohm R."/>
            <person name="Sun H."/>
            <person name="Tunlid A."/>
            <person name="Henrissat B."/>
            <person name="Grigoriev I.V."/>
            <person name="Hibbett D.S."/>
            <person name="Martin F."/>
        </authorList>
    </citation>
    <scope>NUCLEOTIDE SEQUENCE [LARGE SCALE GENOMIC DNA]</scope>
    <source>
        <strain evidence="3">441</strain>
    </source>
</reference>
<dbReference type="HOGENOM" id="CLU_2027667_0_0_1"/>